<reference evidence="12 13" key="1">
    <citation type="submission" date="2017-09" db="EMBL/GenBank/DDBJ databases">
        <title>Depth-based differentiation of microbial function through sediment-hosted aquifers and enrichment of novel symbionts in the deep terrestrial subsurface.</title>
        <authorList>
            <person name="Probst A.J."/>
            <person name="Ladd B."/>
            <person name="Jarett J.K."/>
            <person name="Geller-Mcgrath D.E."/>
            <person name="Sieber C.M."/>
            <person name="Emerson J.B."/>
            <person name="Anantharaman K."/>
            <person name="Thomas B.C."/>
            <person name="Malmstrom R."/>
            <person name="Stieglmeier M."/>
            <person name="Klingl A."/>
            <person name="Woyke T."/>
            <person name="Ryan C.M."/>
            <person name="Banfield J.F."/>
        </authorList>
    </citation>
    <scope>NUCLEOTIDE SEQUENCE [LARGE SCALE GENOMIC DNA]</scope>
    <source>
        <strain evidence="12">CG10_big_fil_rev_8_21_14_0_10_32_10</strain>
    </source>
</reference>
<keyword evidence="4" id="KW-0479">Metal-binding</keyword>
<evidence type="ECO:0000313" key="12">
    <source>
        <dbReference type="EMBL" id="PIR43442.1"/>
    </source>
</evidence>
<dbReference type="CDD" id="cd03375">
    <property type="entry name" value="TPP_OGFOR"/>
    <property type="match status" value="1"/>
</dbReference>
<evidence type="ECO:0000256" key="2">
    <source>
        <dbReference type="ARBA" id="ARBA00001964"/>
    </source>
</evidence>
<dbReference type="GO" id="GO:0016625">
    <property type="term" value="F:oxidoreductase activity, acting on the aldehyde or oxo group of donors, iron-sulfur protein as acceptor"/>
    <property type="evidence" value="ECO:0007669"/>
    <property type="project" value="UniProtKB-ARBA"/>
</dbReference>
<dbReference type="AlphaFoldDB" id="A0A2H0RA86"/>
<comment type="caution">
    <text evidence="12">The sequence shown here is derived from an EMBL/GenBank/DDBJ whole genome shotgun (WGS) entry which is preliminary data.</text>
</comment>
<keyword evidence="5" id="KW-0460">Magnesium</keyword>
<keyword evidence="6" id="KW-0560">Oxidoreductase</keyword>
<dbReference type="InterPro" id="IPR029061">
    <property type="entry name" value="THDP-binding"/>
</dbReference>
<feature type="domain" description="Thiamine pyrophosphate enzyme TPP-binding" evidence="10">
    <location>
        <begin position="61"/>
        <end position="195"/>
    </location>
</feature>
<proteinExistence type="predicted"/>
<evidence type="ECO:0000256" key="4">
    <source>
        <dbReference type="ARBA" id="ARBA00022723"/>
    </source>
</evidence>
<dbReference type="NCBIfam" id="TIGR02177">
    <property type="entry name" value="PorB_KorB"/>
    <property type="match status" value="1"/>
</dbReference>
<comment type="cofactor">
    <cofactor evidence="2">
        <name>thiamine diphosphate</name>
        <dbReference type="ChEBI" id="CHEBI:58937"/>
    </cofactor>
</comment>
<dbReference type="GO" id="GO:0051536">
    <property type="term" value="F:iron-sulfur cluster binding"/>
    <property type="evidence" value="ECO:0007669"/>
    <property type="project" value="UniProtKB-KW"/>
</dbReference>
<feature type="domain" description="Pyruvate ferredoxin oxidoreductase beta subunit C-terminal" evidence="11">
    <location>
        <begin position="199"/>
        <end position="263"/>
    </location>
</feature>
<dbReference type="SUPFAM" id="SSF52518">
    <property type="entry name" value="Thiamin diphosphate-binding fold (THDP-binding)"/>
    <property type="match status" value="1"/>
</dbReference>
<organism evidence="12 13">
    <name type="scientific">candidate division WWE3 bacterium CG10_big_fil_rev_8_21_14_0_10_32_10</name>
    <dbReference type="NCBI Taxonomy" id="1975090"/>
    <lineage>
        <taxon>Bacteria</taxon>
        <taxon>Katanobacteria</taxon>
    </lineage>
</organism>
<evidence type="ECO:0000256" key="8">
    <source>
        <dbReference type="ARBA" id="ARBA00023014"/>
    </source>
</evidence>
<protein>
    <submittedName>
        <fullName evidence="12">2-oxoacid ferredoxin oxidoreductase</fullName>
    </submittedName>
</protein>
<evidence type="ECO:0000256" key="9">
    <source>
        <dbReference type="ARBA" id="ARBA00023052"/>
    </source>
</evidence>
<evidence type="ECO:0000256" key="7">
    <source>
        <dbReference type="ARBA" id="ARBA00023004"/>
    </source>
</evidence>
<sequence length="285" mass="31628">MTQLIDLNTTCSPNWCQGCGNLPLWAAFKNACVEKTWDNTNTAIVAGIGCHGHIINFTKLTSFEGLHGRPIPVATGVKLANSRLNVFVFTGDGDCLGEGGNHFLHGCRRNHDITIILHDNGIYALTTGQTSPASPNGYKSKSTPDGNIDNPLNPLAIAITAGATFVAREYASNIKSLTELMIKANEHKGFSVVDVLQPCVTFNKEYTHEFFQQNSYYLDESHDKTNKEMAFKKSLEFGIKQIPLGIFYEVETPSYESQVIQIKDKSLIEISTENRNTNELFKRYI</sequence>
<dbReference type="InterPro" id="IPR011896">
    <property type="entry name" value="OFOB"/>
</dbReference>
<evidence type="ECO:0000259" key="11">
    <source>
        <dbReference type="Pfam" id="PF12367"/>
    </source>
</evidence>
<evidence type="ECO:0000256" key="5">
    <source>
        <dbReference type="ARBA" id="ARBA00022842"/>
    </source>
</evidence>
<dbReference type="GO" id="GO:0030976">
    <property type="term" value="F:thiamine pyrophosphate binding"/>
    <property type="evidence" value="ECO:0007669"/>
    <property type="project" value="InterPro"/>
</dbReference>
<dbReference type="InterPro" id="IPR032686">
    <property type="entry name" value="PFO_beta_C"/>
</dbReference>
<dbReference type="Proteomes" id="UP000230214">
    <property type="component" value="Unassembled WGS sequence"/>
</dbReference>
<dbReference type="Pfam" id="PF02775">
    <property type="entry name" value="TPP_enzyme_C"/>
    <property type="match status" value="1"/>
</dbReference>
<dbReference type="GO" id="GO:0045333">
    <property type="term" value="P:cellular respiration"/>
    <property type="evidence" value="ECO:0007669"/>
    <property type="project" value="UniProtKB-ARBA"/>
</dbReference>
<dbReference type="EMBL" id="PCXU01000024">
    <property type="protein sequence ID" value="PIR43442.1"/>
    <property type="molecule type" value="Genomic_DNA"/>
</dbReference>
<dbReference type="Gene3D" id="3.40.50.970">
    <property type="match status" value="1"/>
</dbReference>
<accession>A0A2H0RA86</accession>
<keyword evidence="8" id="KW-0411">Iron-sulfur</keyword>
<dbReference type="PANTHER" id="PTHR48084:SF4">
    <property type="entry name" value="2-OXOGLUTARATE OXIDOREDUCTASE SUBUNIT KORB"/>
    <property type="match status" value="1"/>
</dbReference>
<evidence type="ECO:0000313" key="13">
    <source>
        <dbReference type="Proteomes" id="UP000230214"/>
    </source>
</evidence>
<dbReference type="InterPro" id="IPR011766">
    <property type="entry name" value="TPP_enzyme_TPP-bd"/>
</dbReference>
<dbReference type="Pfam" id="PF12367">
    <property type="entry name" value="PFO_beta_C"/>
    <property type="match status" value="1"/>
</dbReference>
<name>A0A2H0RA86_UNCKA</name>
<keyword evidence="7" id="KW-0408">Iron</keyword>
<evidence type="ECO:0000256" key="1">
    <source>
        <dbReference type="ARBA" id="ARBA00001946"/>
    </source>
</evidence>
<gene>
    <name evidence="12" type="ORF">COV24_02785</name>
</gene>
<dbReference type="InterPro" id="IPR051457">
    <property type="entry name" value="2-oxoacid:Fd_oxidoreductase"/>
</dbReference>
<dbReference type="GO" id="GO:0046872">
    <property type="term" value="F:metal ion binding"/>
    <property type="evidence" value="ECO:0007669"/>
    <property type="project" value="UniProtKB-KW"/>
</dbReference>
<comment type="cofactor">
    <cofactor evidence="1">
        <name>Mg(2+)</name>
        <dbReference type="ChEBI" id="CHEBI:18420"/>
    </cofactor>
</comment>
<evidence type="ECO:0000256" key="3">
    <source>
        <dbReference type="ARBA" id="ARBA00001966"/>
    </source>
</evidence>
<keyword evidence="9" id="KW-0786">Thiamine pyrophosphate</keyword>
<dbReference type="PANTHER" id="PTHR48084">
    <property type="entry name" value="2-OXOGLUTARATE OXIDOREDUCTASE SUBUNIT KORB-RELATED"/>
    <property type="match status" value="1"/>
</dbReference>
<evidence type="ECO:0000259" key="10">
    <source>
        <dbReference type="Pfam" id="PF02775"/>
    </source>
</evidence>
<evidence type="ECO:0000256" key="6">
    <source>
        <dbReference type="ARBA" id="ARBA00023002"/>
    </source>
</evidence>
<comment type="cofactor">
    <cofactor evidence="3">
        <name>[4Fe-4S] cluster</name>
        <dbReference type="ChEBI" id="CHEBI:49883"/>
    </cofactor>
</comment>